<keyword evidence="3" id="KW-0574">Periplasm</keyword>
<name>A0ABQ5WDJ2_9HYPH</name>
<evidence type="ECO:0000313" key="5">
    <source>
        <dbReference type="Proteomes" id="UP001156691"/>
    </source>
</evidence>
<dbReference type="Proteomes" id="UP001156691">
    <property type="component" value="Unassembled WGS sequence"/>
</dbReference>
<evidence type="ECO:0000313" key="4">
    <source>
        <dbReference type="EMBL" id="GLQ58005.1"/>
    </source>
</evidence>
<comment type="caution">
    <text evidence="4">The sequence shown here is derived from an EMBL/GenBank/DDBJ whole genome shotgun (WGS) entry which is preliminary data.</text>
</comment>
<dbReference type="Pfam" id="PF01547">
    <property type="entry name" value="SBP_bac_1"/>
    <property type="match status" value="1"/>
</dbReference>
<gene>
    <name evidence="4" type="ORF">GCM10010862_52640</name>
</gene>
<proteinExistence type="inferred from homology"/>
<accession>A0ABQ5WDJ2</accession>
<reference evidence="5" key="1">
    <citation type="journal article" date="2019" name="Int. J. Syst. Evol. Microbiol.">
        <title>The Global Catalogue of Microorganisms (GCM) 10K type strain sequencing project: providing services to taxonomists for standard genome sequencing and annotation.</title>
        <authorList>
            <consortium name="The Broad Institute Genomics Platform"/>
            <consortium name="The Broad Institute Genome Sequencing Center for Infectious Disease"/>
            <person name="Wu L."/>
            <person name="Ma J."/>
        </authorList>
    </citation>
    <scope>NUCLEOTIDE SEQUENCE [LARGE SCALE GENOMIC DNA]</scope>
    <source>
        <strain evidence="5">NBRC 112416</strain>
    </source>
</reference>
<comment type="similarity">
    <text evidence="2">Belongs to the bacterial solute-binding protein 1 family.</text>
</comment>
<evidence type="ECO:0000256" key="1">
    <source>
        <dbReference type="ARBA" id="ARBA00004418"/>
    </source>
</evidence>
<dbReference type="PROSITE" id="PS51318">
    <property type="entry name" value="TAT"/>
    <property type="match status" value="1"/>
</dbReference>
<evidence type="ECO:0000256" key="3">
    <source>
        <dbReference type="ARBA" id="ARBA00022764"/>
    </source>
</evidence>
<dbReference type="InterPro" id="IPR050490">
    <property type="entry name" value="Bact_solute-bd_prot1"/>
</dbReference>
<dbReference type="Gene3D" id="3.40.190.10">
    <property type="entry name" value="Periplasmic binding protein-like II"/>
    <property type="match status" value="2"/>
</dbReference>
<sequence length="430" mass="46452">MTTFPRGPRLDRRGALKLSIGGAAALWLGSATQGFAQATQIKASWYGGQDTHDRMQQALALFSEKNPDIQVGVEFAPFADFYDRLPVQYSGGGAPDVHRHSMTYLFDYIERGLLADLTQHIGSTIDISGLYPGVVEIGTAGEQTQAIGNNQIAVALFYNQEKLDAAGVTGALDNLTWDAFRDMAIELGQAGGDQHYGTNDAGGFIALFELFVTQRGKGLYSDGALGFDRQDLADWFTFWHSMRAERGAPPPSVTAESAGFQNSPMVRNLAAMQTGWCQQLVFFQALMTQELGIHACPSPEGASDNGHLIRALDFWVAPARSAHVEQSARLIDFLLNDEEAIQTLGLTLGGPASDKASAILAETADAPSAKILNYLEELRPLASPQTPHWISGHGELESLLNRLNASVGFEQTTPEAAAENFFSEADRILG</sequence>
<dbReference type="PANTHER" id="PTHR43649:SF12">
    <property type="entry name" value="DIACETYLCHITOBIOSE BINDING PROTEIN DASA"/>
    <property type="match status" value="1"/>
</dbReference>
<dbReference type="InterPro" id="IPR006311">
    <property type="entry name" value="TAT_signal"/>
</dbReference>
<dbReference type="EMBL" id="BSNS01000028">
    <property type="protein sequence ID" value="GLQ58005.1"/>
    <property type="molecule type" value="Genomic_DNA"/>
</dbReference>
<dbReference type="SUPFAM" id="SSF53850">
    <property type="entry name" value="Periplasmic binding protein-like II"/>
    <property type="match status" value="1"/>
</dbReference>
<comment type="subcellular location">
    <subcellularLocation>
        <location evidence="1">Periplasm</location>
    </subcellularLocation>
</comment>
<protein>
    <submittedName>
        <fullName evidence="4">Sugar ABC transporter substrate-binding protein</fullName>
    </submittedName>
</protein>
<organism evidence="4 5">
    <name type="scientific">Devosia nitrariae</name>
    <dbReference type="NCBI Taxonomy" id="2071872"/>
    <lineage>
        <taxon>Bacteria</taxon>
        <taxon>Pseudomonadati</taxon>
        <taxon>Pseudomonadota</taxon>
        <taxon>Alphaproteobacteria</taxon>
        <taxon>Hyphomicrobiales</taxon>
        <taxon>Devosiaceae</taxon>
        <taxon>Devosia</taxon>
    </lineage>
</organism>
<dbReference type="InterPro" id="IPR006059">
    <property type="entry name" value="SBP"/>
</dbReference>
<dbReference type="PANTHER" id="PTHR43649">
    <property type="entry name" value="ARABINOSE-BINDING PROTEIN-RELATED"/>
    <property type="match status" value="1"/>
</dbReference>
<evidence type="ECO:0000256" key="2">
    <source>
        <dbReference type="ARBA" id="ARBA00008520"/>
    </source>
</evidence>
<dbReference type="RefSeq" id="WP_284343398.1">
    <property type="nucleotide sequence ID" value="NZ_BSNS01000028.1"/>
</dbReference>
<keyword evidence="5" id="KW-1185">Reference proteome</keyword>